<dbReference type="SUPFAM" id="SSF55073">
    <property type="entry name" value="Nucleotide cyclase"/>
    <property type="match status" value="1"/>
</dbReference>
<dbReference type="EMBL" id="BAAAEO010000002">
    <property type="protein sequence ID" value="GAA0550400.1"/>
    <property type="molecule type" value="Genomic_DNA"/>
</dbReference>
<dbReference type="Pfam" id="PF00990">
    <property type="entry name" value="GGDEF"/>
    <property type="match status" value="1"/>
</dbReference>
<feature type="transmembrane region" description="Helical" evidence="3">
    <location>
        <begin position="36"/>
        <end position="56"/>
    </location>
</feature>
<keyword evidence="3" id="KW-1133">Transmembrane helix</keyword>
<dbReference type="PANTHER" id="PTHR45138:SF9">
    <property type="entry name" value="DIGUANYLATE CYCLASE DGCM-RELATED"/>
    <property type="match status" value="1"/>
</dbReference>
<dbReference type="EC" id="2.7.7.65" evidence="1"/>
<comment type="catalytic activity">
    <reaction evidence="2">
        <text>2 GTP = 3',3'-c-di-GMP + 2 diphosphate</text>
        <dbReference type="Rhea" id="RHEA:24898"/>
        <dbReference type="ChEBI" id="CHEBI:33019"/>
        <dbReference type="ChEBI" id="CHEBI:37565"/>
        <dbReference type="ChEBI" id="CHEBI:58805"/>
        <dbReference type="EC" id="2.7.7.65"/>
    </reaction>
</comment>
<feature type="transmembrane region" description="Helical" evidence="3">
    <location>
        <begin position="191"/>
        <end position="210"/>
    </location>
</feature>
<organism evidence="5 6">
    <name type="scientific">Rheinheimera aquimaris</name>
    <dbReference type="NCBI Taxonomy" id="412437"/>
    <lineage>
        <taxon>Bacteria</taxon>
        <taxon>Pseudomonadati</taxon>
        <taxon>Pseudomonadota</taxon>
        <taxon>Gammaproteobacteria</taxon>
        <taxon>Chromatiales</taxon>
        <taxon>Chromatiaceae</taxon>
        <taxon>Rheinheimera</taxon>
    </lineage>
</organism>
<gene>
    <name evidence="5" type="ORF">GCM10009098_17650</name>
</gene>
<dbReference type="InterPro" id="IPR043128">
    <property type="entry name" value="Rev_trsase/Diguanyl_cyclase"/>
</dbReference>
<protein>
    <recommendedName>
        <fullName evidence="1">diguanylate cyclase</fullName>
        <ecNumber evidence="1">2.7.7.65</ecNumber>
    </recommendedName>
</protein>
<evidence type="ECO:0000256" key="3">
    <source>
        <dbReference type="SAM" id="Phobius"/>
    </source>
</evidence>
<evidence type="ECO:0000256" key="2">
    <source>
        <dbReference type="ARBA" id="ARBA00034247"/>
    </source>
</evidence>
<proteinExistence type="predicted"/>
<dbReference type="SMART" id="SM00267">
    <property type="entry name" value="GGDEF"/>
    <property type="match status" value="1"/>
</dbReference>
<evidence type="ECO:0000256" key="1">
    <source>
        <dbReference type="ARBA" id="ARBA00012528"/>
    </source>
</evidence>
<dbReference type="PANTHER" id="PTHR45138">
    <property type="entry name" value="REGULATORY COMPONENTS OF SENSORY TRANSDUCTION SYSTEM"/>
    <property type="match status" value="1"/>
</dbReference>
<dbReference type="Proteomes" id="UP001501169">
    <property type="component" value="Unassembled WGS sequence"/>
</dbReference>
<reference evidence="6" key="1">
    <citation type="journal article" date="2019" name="Int. J. Syst. Evol. Microbiol.">
        <title>The Global Catalogue of Microorganisms (GCM) 10K type strain sequencing project: providing services to taxonomists for standard genome sequencing and annotation.</title>
        <authorList>
            <consortium name="The Broad Institute Genomics Platform"/>
            <consortium name="The Broad Institute Genome Sequencing Center for Infectious Disease"/>
            <person name="Wu L."/>
            <person name="Ma J."/>
        </authorList>
    </citation>
    <scope>NUCLEOTIDE SEQUENCE [LARGE SCALE GENOMIC DNA]</scope>
    <source>
        <strain evidence="6">JCM 14331</strain>
    </source>
</reference>
<keyword evidence="3" id="KW-0472">Membrane</keyword>
<dbReference type="RefSeq" id="WP_226766703.1">
    <property type="nucleotide sequence ID" value="NZ_BAAAEO010000002.1"/>
</dbReference>
<evidence type="ECO:0000259" key="4">
    <source>
        <dbReference type="PROSITE" id="PS50887"/>
    </source>
</evidence>
<comment type="caution">
    <text evidence="5">The sequence shown here is derived from an EMBL/GenBank/DDBJ whole genome shotgun (WGS) entry which is preliminary data.</text>
</comment>
<dbReference type="InterPro" id="IPR050469">
    <property type="entry name" value="Diguanylate_Cyclase"/>
</dbReference>
<dbReference type="Gene3D" id="3.30.70.270">
    <property type="match status" value="1"/>
</dbReference>
<keyword evidence="3" id="KW-0812">Transmembrane</keyword>
<feature type="domain" description="GGDEF" evidence="4">
    <location>
        <begin position="253"/>
        <end position="384"/>
    </location>
</feature>
<dbReference type="NCBIfam" id="TIGR00254">
    <property type="entry name" value="GGDEF"/>
    <property type="match status" value="1"/>
</dbReference>
<evidence type="ECO:0000313" key="6">
    <source>
        <dbReference type="Proteomes" id="UP001501169"/>
    </source>
</evidence>
<feature type="transmembrane region" description="Helical" evidence="3">
    <location>
        <begin position="121"/>
        <end position="139"/>
    </location>
</feature>
<keyword evidence="6" id="KW-1185">Reference proteome</keyword>
<evidence type="ECO:0000313" key="5">
    <source>
        <dbReference type="EMBL" id="GAA0550400.1"/>
    </source>
</evidence>
<dbReference type="PROSITE" id="PS50887">
    <property type="entry name" value="GGDEF"/>
    <property type="match status" value="1"/>
</dbReference>
<dbReference type="InterPro" id="IPR029787">
    <property type="entry name" value="Nucleotide_cyclase"/>
</dbReference>
<name>A0ABP3NT42_9GAMM</name>
<feature type="transmembrane region" description="Helical" evidence="3">
    <location>
        <begin position="151"/>
        <end position="171"/>
    </location>
</feature>
<accession>A0ABP3NT42</accession>
<sequence>MDVLTLTYVNVFIACTFTILLALQYKAERQLRYQRYFILAAIFMLLNALISAFSFTTHAVPYWLSPALSNTSSVGAHLALACGIHRHLQLPGKRQWLLLAIVPLYLAQLSDFAAATIANRMLLAIPPVIMLNLWSIRMLSRHRDTELGPVYLAFIGVFAFNIIQFILRSAYMLAEHYQLVQTHYSALIHSVGYFSLTAFAILVFGCVIMLSHSQQRLALLHISERDALTGLLNRRSLSPRLLAELNRTERNHTTLSILMFDIDYFKQVNDTFGHRAGDKAIQHVVDIASQQLRDYDLLFRYGGEEFLICLPDTSEDTVLLIANRLKNAIEANPLTAGQLIQMTVSIGVSSTHQFTEPDTLIEQADTALYQAKQSGRNAVVSFHQL</sequence>
<dbReference type="InterPro" id="IPR000160">
    <property type="entry name" value="GGDEF_dom"/>
</dbReference>
<dbReference type="CDD" id="cd01949">
    <property type="entry name" value="GGDEF"/>
    <property type="match status" value="1"/>
</dbReference>
<feature type="transmembrane region" description="Helical" evidence="3">
    <location>
        <begin position="6"/>
        <end position="24"/>
    </location>
</feature>